<dbReference type="HOGENOM" id="CLU_2776724_0_0_1"/>
<name>A0A0A2KQX7_PENIT</name>
<protein>
    <submittedName>
        <fullName evidence="2">Uncharacterized protein</fullName>
    </submittedName>
</protein>
<dbReference type="PhylomeDB" id="A0A0A2KQX7"/>
<dbReference type="STRING" id="40296.A0A0A2KQX7"/>
<dbReference type="AlphaFoldDB" id="A0A0A2KQX7"/>
<proteinExistence type="predicted"/>
<evidence type="ECO:0000313" key="3">
    <source>
        <dbReference type="Proteomes" id="UP000030104"/>
    </source>
</evidence>
<evidence type="ECO:0000256" key="1">
    <source>
        <dbReference type="SAM" id="MobiDB-lite"/>
    </source>
</evidence>
<organism evidence="2 3">
    <name type="scientific">Penicillium italicum</name>
    <name type="common">Blue mold</name>
    <dbReference type="NCBI Taxonomy" id="40296"/>
    <lineage>
        <taxon>Eukaryota</taxon>
        <taxon>Fungi</taxon>
        <taxon>Dikarya</taxon>
        <taxon>Ascomycota</taxon>
        <taxon>Pezizomycotina</taxon>
        <taxon>Eurotiomycetes</taxon>
        <taxon>Eurotiomycetidae</taxon>
        <taxon>Eurotiales</taxon>
        <taxon>Aspergillaceae</taxon>
        <taxon>Penicillium</taxon>
    </lineage>
</organism>
<accession>A0A0A2KQX7</accession>
<dbReference type="OrthoDB" id="4368012at2759"/>
<gene>
    <name evidence="2" type="ORF">PITC_094640</name>
</gene>
<dbReference type="EMBL" id="JQGA01001154">
    <property type="protein sequence ID" value="KGO69311.1"/>
    <property type="molecule type" value="Genomic_DNA"/>
</dbReference>
<sequence length="69" mass="7878">MNNTPTRKTHSGQKHSMGPQEFTRQLHRQSAPDRKHGFEPLHVYGRAGFLMKATLLTHGYTVIREAASY</sequence>
<comment type="caution">
    <text evidence="2">The sequence shown here is derived from an EMBL/GenBank/DDBJ whole genome shotgun (WGS) entry which is preliminary data.</text>
</comment>
<keyword evidence="3" id="KW-1185">Reference proteome</keyword>
<feature type="region of interest" description="Disordered" evidence="1">
    <location>
        <begin position="1"/>
        <end position="38"/>
    </location>
</feature>
<reference evidence="2 3" key="1">
    <citation type="journal article" date="2015" name="Mol. Plant Microbe Interact.">
        <title>Genome, transcriptome, and functional analyses of Penicillium expansum provide new insights into secondary metabolism and pathogenicity.</title>
        <authorList>
            <person name="Ballester A.R."/>
            <person name="Marcet-Houben M."/>
            <person name="Levin E."/>
            <person name="Sela N."/>
            <person name="Selma-Lazaro C."/>
            <person name="Carmona L."/>
            <person name="Wisniewski M."/>
            <person name="Droby S."/>
            <person name="Gonzalez-Candelas L."/>
            <person name="Gabaldon T."/>
        </authorList>
    </citation>
    <scope>NUCLEOTIDE SEQUENCE [LARGE SCALE GENOMIC DNA]</scope>
    <source>
        <strain evidence="2 3">PHI-1</strain>
    </source>
</reference>
<evidence type="ECO:0000313" key="2">
    <source>
        <dbReference type="EMBL" id="KGO69311.1"/>
    </source>
</evidence>
<dbReference type="Proteomes" id="UP000030104">
    <property type="component" value="Unassembled WGS sequence"/>
</dbReference>